<dbReference type="RefSeq" id="XP_001877573.1">
    <property type="nucleotide sequence ID" value="XM_001877538.1"/>
</dbReference>
<feature type="region of interest" description="Disordered" evidence="1">
    <location>
        <begin position="1"/>
        <end position="50"/>
    </location>
</feature>
<proteinExistence type="predicted"/>
<dbReference type="EMBL" id="DS547095">
    <property type="protein sequence ID" value="EDR11676.1"/>
    <property type="molecule type" value="Genomic_DNA"/>
</dbReference>
<evidence type="ECO:0000256" key="1">
    <source>
        <dbReference type="SAM" id="MobiDB-lite"/>
    </source>
</evidence>
<dbReference type="HOGENOM" id="CLU_434158_0_0_1"/>
<sequence length="630" mass="69860">MSNPPVQRPSAEGEGSDVDEECPSEVPTAHPVTSTKALGKRQDDPAESMKCGPFTAHETQLAMELADTIVVHCKNMGCTPESVLCKGGFNVSLSWEVSCWDIWQMYLCYQPYNPRKSEGSWVTQAAAMYNNIVEKLSPEQMDKFVEEMGAELAELRPEMDRQEFKITKTALKQVQDLAMALGCADVDMIGIIIPQDPVTNQAMTVLTGNAHLQGVIQHCQADIKQMLHHLTTLLKGMDSKMITPKSVNLAQLLGQDVANILQIDEVLLPKSPTMPGRLKKLSKPLTKASKIVKVVANPIDLDLNLPMTATPAAYWECCHTEISRDCTRRCVPQLLKFQMVEWAAPEVAAGSSVWANFLTHCHDVEMVLKRWPCKEPFPGVKGWSISDISSPGITVMFTYLMSKDDELKALAPCIVAWSDNHKSLDEGSEEWLEIPIIMGVMESGEVKVLACIKNCQPKVHNAVQQKDGGLDVAPLLQARARSQAINKNTLKVTKKKTTKSTQSNAQKCKLLPTKLVCRWGTSTNWQIRFHSSHPPLLLSKCAARIRQMKQQVRFNSKHTITMVLTNRKHKTSVSHTSIRWTTNTSDFPLNSQIISFLANTHNNTGHLALVEGGVVATPNIEDILILMILG</sequence>
<dbReference type="KEGG" id="lbc:LACBIDRAFT_324388"/>
<organism evidence="3">
    <name type="scientific">Laccaria bicolor (strain S238N-H82 / ATCC MYA-4686)</name>
    <name type="common">Bicoloured deceiver</name>
    <name type="synonym">Laccaria laccata var. bicolor</name>
    <dbReference type="NCBI Taxonomy" id="486041"/>
    <lineage>
        <taxon>Eukaryota</taxon>
        <taxon>Fungi</taxon>
        <taxon>Dikarya</taxon>
        <taxon>Basidiomycota</taxon>
        <taxon>Agaricomycotina</taxon>
        <taxon>Agaricomycetes</taxon>
        <taxon>Agaricomycetidae</taxon>
        <taxon>Agaricales</taxon>
        <taxon>Agaricineae</taxon>
        <taxon>Hydnangiaceae</taxon>
        <taxon>Laccaria</taxon>
    </lineage>
</organism>
<protein>
    <submittedName>
        <fullName evidence="2">Predicted protein</fullName>
    </submittedName>
</protein>
<evidence type="ECO:0000313" key="3">
    <source>
        <dbReference type="Proteomes" id="UP000001194"/>
    </source>
</evidence>
<name>B0D1P2_LACBS</name>
<dbReference type="Proteomes" id="UP000001194">
    <property type="component" value="Unassembled WGS sequence"/>
</dbReference>
<dbReference type="GeneID" id="6072888"/>
<dbReference type="AlphaFoldDB" id="B0D1P2"/>
<gene>
    <name evidence="2" type="ORF">LACBIDRAFT_324388</name>
</gene>
<dbReference type="InParanoid" id="B0D1P2"/>
<feature type="compositionally biased region" description="Acidic residues" evidence="1">
    <location>
        <begin position="14"/>
        <end position="23"/>
    </location>
</feature>
<evidence type="ECO:0000313" key="2">
    <source>
        <dbReference type="EMBL" id="EDR11676.1"/>
    </source>
</evidence>
<accession>B0D1P2</accession>
<reference evidence="2 3" key="1">
    <citation type="journal article" date="2008" name="Nature">
        <title>The genome of Laccaria bicolor provides insights into mycorrhizal symbiosis.</title>
        <authorList>
            <person name="Martin F."/>
            <person name="Aerts A."/>
            <person name="Ahren D."/>
            <person name="Brun A."/>
            <person name="Danchin E.G.J."/>
            <person name="Duchaussoy F."/>
            <person name="Gibon J."/>
            <person name="Kohler A."/>
            <person name="Lindquist E."/>
            <person name="Pereda V."/>
            <person name="Salamov A."/>
            <person name="Shapiro H.J."/>
            <person name="Wuyts J."/>
            <person name="Blaudez D."/>
            <person name="Buee M."/>
            <person name="Brokstein P."/>
            <person name="Canbaeck B."/>
            <person name="Cohen D."/>
            <person name="Courty P.E."/>
            <person name="Coutinho P.M."/>
            <person name="Delaruelle C."/>
            <person name="Detter J.C."/>
            <person name="Deveau A."/>
            <person name="DiFazio S."/>
            <person name="Duplessis S."/>
            <person name="Fraissinet-Tachet L."/>
            <person name="Lucic E."/>
            <person name="Frey-Klett P."/>
            <person name="Fourrey C."/>
            <person name="Feussner I."/>
            <person name="Gay G."/>
            <person name="Grimwood J."/>
            <person name="Hoegger P.J."/>
            <person name="Jain P."/>
            <person name="Kilaru S."/>
            <person name="Labbe J."/>
            <person name="Lin Y.C."/>
            <person name="Legue V."/>
            <person name="Le Tacon F."/>
            <person name="Marmeisse R."/>
            <person name="Melayah D."/>
            <person name="Montanini B."/>
            <person name="Muratet M."/>
            <person name="Nehls U."/>
            <person name="Niculita-Hirzel H."/>
            <person name="Oudot-Le Secq M.P."/>
            <person name="Peter M."/>
            <person name="Quesneville H."/>
            <person name="Rajashekar B."/>
            <person name="Reich M."/>
            <person name="Rouhier N."/>
            <person name="Schmutz J."/>
            <person name="Yin T."/>
            <person name="Chalot M."/>
            <person name="Henrissat B."/>
            <person name="Kuees U."/>
            <person name="Lucas S."/>
            <person name="Van de Peer Y."/>
            <person name="Podila G.K."/>
            <person name="Polle A."/>
            <person name="Pukkila P.J."/>
            <person name="Richardson P.M."/>
            <person name="Rouze P."/>
            <person name="Sanders I.R."/>
            <person name="Stajich J.E."/>
            <person name="Tunlid A."/>
            <person name="Tuskan G."/>
            <person name="Grigoriev I.V."/>
        </authorList>
    </citation>
    <scope>NUCLEOTIDE SEQUENCE [LARGE SCALE GENOMIC DNA]</scope>
    <source>
        <strain evidence="3">S238N-H82 / ATCC MYA-4686</strain>
    </source>
</reference>
<keyword evidence="3" id="KW-1185">Reference proteome</keyword>